<dbReference type="Pfam" id="PF03575">
    <property type="entry name" value="Peptidase_S51"/>
    <property type="match status" value="1"/>
</dbReference>
<gene>
    <name evidence="5" type="ORF">ACFSX3_01980</name>
</gene>
<evidence type="ECO:0000256" key="2">
    <source>
        <dbReference type="ARBA" id="ARBA00022670"/>
    </source>
</evidence>
<accession>A0ABW5F0N3</accession>
<keyword evidence="2" id="KW-0645">Protease</keyword>
<dbReference type="EMBL" id="JBHUKY010000007">
    <property type="protein sequence ID" value="MFD2408618.1"/>
    <property type="molecule type" value="Genomic_DNA"/>
</dbReference>
<reference evidence="6" key="1">
    <citation type="journal article" date="2019" name="Int. J. Syst. Evol. Microbiol.">
        <title>The Global Catalogue of Microorganisms (GCM) 10K type strain sequencing project: providing services to taxonomists for standard genome sequencing and annotation.</title>
        <authorList>
            <consortium name="The Broad Institute Genomics Platform"/>
            <consortium name="The Broad Institute Genome Sequencing Center for Infectious Disease"/>
            <person name="Wu L."/>
            <person name="Ma J."/>
        </authorList>
    </citation>
    <scope>NUCLEOTIDE SEQUENCE [LARGE SCALE GENOMIC DNA]</scope>
    <source>
        <strain evidence="6">CCM 8725</strain>
    </source>
</reference>
<protein>
    <submittedName>
        <fullName evidence="5">Type 1 glutamine amidotransferase-like domain-containing protein</fullName>
    </submittedName>
</protein>
<dbReference type="SUPFAM" id="SSF52317">
    <property type="entry name" value="Class I glutamine amidotransferase-like"/>
    <property type="match status" value="1"/>
</dbReference>
<evidence type="ECO:0000313" key="6">
    <source>
        <dbReference type="Proteomes" id="UP001597448"/>
    </source>
</evidence>
<keyword evidence="4" id="KW-0720">Serine protease</keyword>
<dbReference type="Proteomes" id="UP001597448">
    <property type="component" value="Unassembled WGS sequence"/>
</dbReference>
<comment type="caution">
    <text evidence="5">The sequence shown here is derived from an EMBL/GenBank/DDBJ whole genome shotgun (WGS) entry which is preliminary data.</text>
</comment>
<evidence type="ECO:0000256" key="3">
    <source>
        <dbReference type="ARBA" id="ARBA00022801"/>
    </source>
</evidence>
<name>A0ABW5F0N3_9BACL</name>
<sequence>MREPALFYKMDEVRLQDILNIEGDVVDKHLFLNGGGPPFTRGLARRFVSTMAAATQPVAVLFEEGEDWPDYMAACMQPLADAGIAEFCYLPLKSTEVNTAIECLRACGGIIIGGGDTDLYADLIVDTPIGEVIRQRYESGIPVAGFSAGALISPERCVISAKDNESRQFKHRKGLNLIPDLLLSVHFTQWDEEEHLRTAVRTLGELPNYGIDEETGIYLLNGQPEEIEGGGVYSLVNGILTTIHPG</sequence>
<keyword evidence="3" id="KW-0378">Hydrolase</keyword>
<keyword evidence="6" id="KW-1185">Reference proteome</keyword>
<dbReference type="InterPro" id="IPR005320">
    <property type="entry name" value="Peptidase_S51"/>
</dbReference>
<dbReference type="InterPro" id="IPR029062">
    <property type="entry name" value="Class_I_gatase-like"/>
</dbReference>
<comment type="similarity">
    <text evidence="1">Belongs to the peptidase S51 family.</text>
</comment>
<evidence type="ECO:0000256" key="1">
    <source>
        <dbReference type="ARBA" id="ARBA00006534"/>
    </source>
</evidence>
<proteinExistence type="inferred from homology"/>
<evidence type="ECO:0000256" key="4">
    <source>
        <dbReference type="ARBA" id="ARBA00022825"/>
    </source>
</evidence>
<dbReference type="Gene3D" id="3.40.50.880">
    <property type="match status" value="1"/>
</dbReference>
<organism evidence="5 6">
    <name type="scientific">Paenibacillus rhizoplanae</name>
    <dbReference type="NCBI Taxonomy" id="1917181"/>
    <lineage>
        <taxon>Bacteria</taxon>
        <taxon>Bacillati</taxon>
        <taxon>Bacillota</taxon>
        <taxon>Bacilli</taxon>
        <taxon>Bacillales</taxon>
        <taxon>Paenibacillaceae</taxon>
        <taxon>Paenibacillus</taxon>
    </lineage>
</organism>
<evidence type="ECO:0000313" key="5">
    <source>
        <dbReference type="EMBL" id="MFD2408618.1"/>
    </source>
</evidence>
<dbReference type="RefSeq" id="WP_379257063.1">
    <property type="nucleotide sequence ID" value="NZ_JBHSVQ010000001.1"/>
</dbReference>